<feature type="domain" description="Plant heme peroxidase family profile" evidence="9">
    <location>
        <begin position="82"/>
        <end position="186"/>
    </location>
</feature>
<reference evidence="10" key="1">
    <citation type="journal article" date="2014" name="Int. J. Syst. Evol. Microbiol.">
        <title>Complete genome sequence of Corynebacterium casei LMG S-19264T (=DSM 44701T), isolated from a smear-ripened cheese.</title>
        <authorList>
            <consortium name="US DOE Joint Genome Institute (JGI-PGF)"/>
            <person name="Walter F."/>
            <person name="Albersmeier A."/>
            <person name="Kalinowski J."/>
            <person name="Ruckert C."/>
        </authorList>
    </citation>
    <scope>NUCLEOTIDE SEQUENCE</scope>
    <source>
        <strain evidence="10">CGMCC 4.7278</strain>
    </source>
</reference>
<keyword evidence="4" id="KW-0479">Metal-binding</keyword>
<dbReference type="PANTHER" id="PTHR30555">
    <property type="entry name" value="HYDROPEROXIDASE I, BIFUNCTIONAL CATALASE-PEROXIDASE"/>
    <property type="match status" value="1"/>
</dbReference>
<evidence type="ECO:0000256" key="8">
    <source>
        <dbReference type="ARBA" id="ARBA00049145"/>
    </source>
</evidence>
<protein>
    <recommendedName>
        <fullName evidence="9">Plant heme peroxidase family profile domain-containing protein</fullName>
    </recommendedName>
</protein>
<dbReference type="InterPro" id="IPR000763">
    <property type="entry name" value="Catalase_peroxidase"/>
</dbReference>
<dbReference type="Proteomes" id="UP000612956">
    <property type="component" value="Unassembled WGS sequence"/>
</dbReference>
<accession>A0A917V6W8</accession>
<dbReference type="PANTHER" id="PTHR30555:SF0">
    <property type="entry name" value="CATALASE-PEROXIDASE"/>
    <property type="match status" value="1"/>
</dbReference>
<evidence type="ECO:0000256" key="3">
    <source>
        <dbReference type="ARBA" id="ARBA00022617"/>
    </source>
</evidence>
<dbReference type="InterPro" id="IPR002016">
    <property type="entry name" value="Haem_peroxidase"/>
</dbReference>
<dbReference type="GO" id="GO:0020037">
    <property type="term" value="F:heme binding"/>
    <property type="evidence" value="ECO:0007669"/>
    <property type="project" value="InterPro"/>
</dbReference>
<dbReference type="GO" id="GO:0070301">
    <property type="term" value="P:cellular response to hydrogen peroxide"/>
    <property type="evidence" value="ECO:0007669"/>
    <property type="project" value="TreeGrafter"/>
</dbReference>
<dbReference type="AlphaFoldDB" id="A0A917V6W8"/>
<dbReference type="InterPro" id="IPR010255">
    <property type="entry name" value="Haem_peroxidase_sf"/>
</dbReference>
<keyword evidence="5" id="KW-0560">Oxidoreductase</keyword>
<evidence type="ECO:0000256" key="2">
    <source>
        <dbReference type="ARBA" id="ARBA00022559"/>
    </source>
</evidence>
<dbReference type="PRINTS" id="PR00458">
    <property type="entry name" value="PEROXIDASE"/>
</dbReference>
<dbReference type="GO" id="GO:0046872">
    <property type="term" value="F:metal ion binding"/>
    <property type="evidence" value="ECO:0007669"/>
    <property type="project" value="UniProtKB-KW"/>
</dbReference>
<comment type="catalytic activity">
    <reaction evidence="8">
        <text>2 H2O2 = O2 + 2 H2O</text>
        <dbReference type="Rhea" id="RHEA:20309"/>
        <dbReference type="ChEBI" id="CHEBI:15377"/>
        <dbReference type="ChEBI" id="CHEBI:15379"/>
        <dbReference type="ChEBI" id="CHEBI:16240"/>
        <dbReference type="EC" id="1.11.1.21"/>
    </reaction>
</comment>
<evidence type="ECO:0000256" key="7">
    <source>
        <dbReference type="ARBA" id="ARBA00023324"/>
    </source>
</evidence>
<evidence type="ECO:0000256" key="5">
    <source>
        <dbReference type="ARBA" id="ARBA00023002"/>
    </source>
</evidence>
<dbReference type="FunFam" id="1.10.520.10:FF:000002">
    <property type="entry name" value="Catalase-peroxidase"/>
    <property type="match status" value="1"/>
</dbReference>
<evidence type="ECO:0000256" key="4">
    <source>
        <dbReference type="ARBA" id="ARBA00022723"/>
    </source>
</evidence>
<dbReference type="GO" id="GO:0005829">
    <property type="term" value="C:cytosol"/>
    <property type="evidence" value="ECO:0007669"/>
    <property type="project" value="TreeGrafter"/>
</dbReference>
<keyword evidence="11" id="KW-1185">Reference proteome</keyword>
<evidence type="ECO:0000259" key="9">
    <source>
        <dbReference type="Pfam" id="PF00141"/>
    </source>
</evidence>
<keyword evidence="6" id="KW-0408">Iron</keyword>
<evidence type="ECO:0000256" key="1">
    <source>
        <dbReference type="ARBA" id="ARBA00001970"/>
    </source>
</evidence>
<dbReference type="EMBL" id="BMMW01000001">
    <property type="protein sequence ID" value="GGK44714.1"/>
    <property type="molecule type" value="Genomic_DNA"/>
</dbReference>
<evidence type="ECO:0000256" key="6">
    <source>
        <dbReference type="ARBA" id="ARBA00023004"/>
    </source>
</evidence>
<dbReference type="GO" id="GO:0004096">
    <property type="term" value="F:catalase activity"/>
    <property type="evidence" value="ECO:0007669"/>
    <property type="project" value="InterPro"/>
</dbReference>
<keyword evidence="3" id="KW-0349">Heme</keyword>
<proteinExistence type="predicted"/>
<evidence type="ECO:0000313" key="10">
    <source>
        <dbReference type="EMBL" id="GGK44714.1"/>
    </source>
</evidence>
<keyword evidence="7" id="KW-0376">Hydrogen peroxide</keyword>
<comment type="caution">
    <text evidence="10">The sequence shown here is derived from an EMBL/GenBank/DDBJ whole genome shotgun (WGS) entry which is preliminary data.</text>
</comment>
<name>A0A917V6W8_9NOCA</name>
<dbReference type="PRINTS" id="PR00460">
    <property type="entry name" value="BPEROXIDASE"/>
</dbReference>
<evidence type="ECO:0000313" key="11">
    <source>
        <dbReference type="Proteomes" id="UP000612956"/>
    </source>
</evidence>
<gene>
    <name evidence="10" type="ORF">GCM10011591_15370</name>
</gene>
<keyword evidence="2" id="KW-0575">Peroxidase</keyword>
<dbReference type="Gene3D" id="1.10.520.10">
    <property type="match status" value="1"/>
</dbReference>
<dbReference type="InterPro" id="IPR019794">
    <property type="entry name" value="Peroxidases_AS"/>
</dbReference>
<comment type="cofactor">
    <cofactor evidence="1">
        <name>heme b</name>
        <dbReference type="ChEBI" id="CHEBI:60344"/>
    </cofactor>
</comment>
<dbReference type="PROSITE" id="PS00436">
    <property type="entry name" value="PEROXIDASE_2"/>
    <property type="match status" value="1"/>
</dbReference>
<sequence>MPESDTGCPAHPGKFTRPEAVGGLPDWWPQQLNVKMLQQNPPSVNPFGADFDYGAEFDTLDLDEVRKDLYALFKDSQEWWPADFGDYGPFLIRMAWHAAGTYRTLDGRGGAGHAMQRFTPINSWPDNANLDKARRLLWPVKQKYGRKLSWADLMEYAGNCALESMGFKTMGFAGGRVDWWQGDETFWGPERTWMGDGGSSRPRTSWNRRLARRTWV</sequence>
<reference evidence="10" key="2">
    <citation type="submission" date="2020-09" db="EMBL/GenBank/DDBJ databases">
        <authorList>
            <person name="Sun Q."/>
            <person name="Zhou Y."/>
        </authorList>
    </citation>
    <scope>NUCLEOTIDE SEQUENCE</scope>
    <source>
        <strain evidence="10">CGMCC 4.7278</strain>
    </source>
</reference>
<dbReference type="SUPFAM" id="SSF48113">
    <property type="entry name" value="Heme-dependent peroxidases"/>
    <property type="match status" value="1"/>
</dbReference>
<dbReference type="GO" id="GO:0042744">
    <property type="term" value="P:hydrogen peroxide catabolic process"/>
    <property type="evidence" value="ECO:0007669"/>
    <property type="project" value="UniProtKB-KW"/>
</dbReference>
<organism evidence="10 11">
    <name type="scientific">Nocardia camponoti</name>
    <dbReference type="NCBI Taxonomy" id="1616106"/>
    <lineage>
        <taxon>Bacteria</taxon>
        <taxon>Bacillati</taxon>
        <taxon>Actinomycetota</taxon>
        <taxon>Actinomycetes</taxon>
        <taxon>Mycobacteriales</taxon>
        <taxon>Nocardiaceae</taxon>
        <taxon>Nocardia</taxon>
    </lineage>
</organism>
<dbReference type="Pfam" id="PF00141">
    <property type="entry name" value="peroxidase"/>
    <property type="match status" value="1"/>
</dbReference>